<sequence length="213" mass="23510">MKPIKAAIFDMDGTILDSMGIWAKIDIDFLNARGLEVPDDYMEKVGPMSYQEMAEYTIQRFHLDEKPESLIQEWDDRAVAAYSGEVRLKDGAMEYLLSLKEKGVKLALATASGPPLFGPALKNNGVYHLFDAISHVGECARGKGFPDIYLLSAKRLGVAPEDCAVFEDILDGIQGAKAANMYAVGVYDVYAAQQSQAIQSLADQYIKSFRELL</sequence>
<dbReference type="Pfam" id="PF00702">
    <property type="entry name" value="Hydrolase"/>
    <property type="match status" value="1"/>
</dbReference>
<dbReference type="PANTHER" id="PTHR18901">
    <property type="entry name" value="2-DEOXYGLUCOSE-6-PHOSPHATE PHOSPHATASE 2"/>
    <property type="match status" value="1"/>
</dbReference>
<dbReference type="GO" id="GO:0016791">
    <property type="term" value="F:phosphatase activity"/>
    <property type="evidence" value="ECO:0007669"/>
    <property type="project" value="TreeGrafter"/>
</dbReference>
<dbReference type="InterPro" id="IPR036412">
    <property type="entry name" value="HAD-like_sf"/>
</dbReference>
<organism evidence="1 3">
    <name type="scientific">[Clostridium] leptum DSM 753</name>
    <dbReference type="NCBI Taxonomy" id="428125"/>
    <lineage>
        <taxon>Bacteria</taxon>
        <taxon>Bacillati</taxon>
        <taxon>Bacillota</taxon>
        <taxon>Clostridia</taxon>
        <taxon>Eubacteriales</taxon>
        <taxon>Oscillospiraceae</taxon>
        <taxon>Oscillospiraceae incertae sedis</taxon>
    </lineage>
</organism>
<gene>
    <name evidence="2" type="ORF">CH238_09935</name>
    <name evidence="1" type="ORF">CLOLEP_00710</name>
</gene>
<evidence type="ECO:0000313" key="2">
    <source>
        <dbReference type="EMBL" id="PEQ24197.1"/>
    </source>
</evidence>
<dbReference type="PANTHER" id="PTHR18901:SF38">
    <property type="entry name" value="PSEUDOURIDINE-5'-PHOSPHATASE"/>
    <property type="match status" value="1"/>
</dbReference>
<name>A7VQ83_9FIRM</name>
<dbReference type="SFLD" id="SFLDG01129">
    <property type="entry name" value="C1.5:_HAD__Beta-PGM__Phosphata"/>
    <property type="match status" value="1"/>
</dbReference>
<reference evidence="1 3" key="1">
    <citation type="submission" date="2007-08" db="EMBL/GenBank/DDBJ databases">
        <title>Draft genome sequence of Clostridium leptum (DSM 753).</title>
        <authorList>
            <person name="Sudarsanam P."/>
            <person name="Ley R."/>
            <person name="Guruge J."/>
            <person name="Turnbaugh P.J."/>
            <person name="Mahowald M."/>
            <person name="Liep D."/>
            <person name="Gordon J."/>
        </authorList>
    </citation>
    <scope>NUCLEOTIDE SEQUENCE [LARGE SCALE GENOMIC DNA]</scope>
    <source>
        <strain evidence="1 3">DSM 753</strain>
    </source>
</reference>
<dbReference type="EMBL" id="NOXF01000007">
    <property type="protein sequence ID" value="PEQ24197.1"/>
    <property type="molecule type" value="Genomic_DNA"/>
</dbReference>
<keyword evidence="1" id="KW-0378">Hydrolase</keyword>
<reference evidence="1 3" key="2">
    <citation type="submission" date="2007-08" db="EMBL/GenBank/DDBJ databases">
        <authorList>
            <person name="Fulton L."/>
            <person name="Clifton S."/>
            <person name="Fulton B."/>
            <person name="Xu J."/>
            <person name="Minx P."/>
            <person name="Pepin K.H."/>
            <person name="Johnson M."/>
            <person name="Thiruvilangam P."/>
            <person name="Bhonagiri V."/>
            <person name="Nash W.E."/>
            <person name="Wang C."/>
            <person name="Mardis E.R."/>
            <person name="Wilson R.K."/>
        </authorList>
    </citation>
    <scope>NUCLEOTIDE SEQUENCE [LARGE SCALE GENOMIC DNA]</scope>
    <source>
        <strain evidence="1 3">DSM 753</strain>
    </source>
</reference>
<dbReference type="Proteomes" id="UP000003490">
    <property type="component" value="Unassembled WGS sequence"/>
</dbReference>
<dbReference type="Gene3D" id="3.40.50.1000">
    <property type="entry name" value="HAD superfamily/HAD-like"/>
    <property type="match status" value="1"/>
</dbReference>
<dbReference type="Proteomes" id="UP000220611">
    <property type="component" value="Unassembled WGS sequence"/>
</dbReference>
<evidence type="ECO:0000313" key="1">
    <source>
        <dbReference type="EMBL" id="EDO62588.1"/>
    </source>
</evidence>
<dbReference type="PRINTS" id="PR00413">
    <property type="entry name" value="HADHALOGNASE"/>
</dbReference>
<accession>A7VQ83</accession>
<dbReference type="NCBIfam" id="TIGR01509">
    <property type="entry name" value="HAD-SF-IA-v3"/>
    <property type="match status" value="1"/>
</dbReference>
<dbReference type="eggNOG" id="COG0637">
    <property type="taxonomic scope" value="Bacteria"/>
</dbReference>
<dbReference type="OrthoDB" id="9797743at2"/>
<keyword evidence="4" id="KW-1185">Reference proteome</keyword>
<dbReference type="HOGENOM" id="CLU_045011_13_1_9"/>
<proteinExistence type="predicted"/>
<dbReference type="SUPFAM" id="SSF56784">
    <property type="entry name" value="HAD-like"/>
    <property type="match status" value="1"/>
</dbReference>
<dbReference type="InterPro" id="IPR006439">
    <property type="entry name" value="HAD-SF_hydro_IA"/>
</dbReference>
<dbReference type="InterPro" id="IPR023214">
    <property type="entry name" value="HAD_sf"/>
</dbReference>
<dbReference type="AlphaFoldDB" id="A7VQ83"/>
<dbReference type="CDD" id="cd07505">
    <property type="entry name" value="HAD_BPGM-like"/>
    <property type="match status" value="1"/>
</dbReference>
<protein>
    <submittedName>
        <fullName evidence="2">HAD family phosphatase</fullName>
    </submittedName>
    <submittedName>
        <fullName evidence="1">HAD hydrolase, family IA, variant 3</fullName>
    </submittedName>
</protein>
<reference evidence="2 4" key="3">
    <citation type="submission" date="2017-07" db="EMBL/GenBank/DDBJ databases">
        <title>Prevalence of linear plasmids in Cutibacterium (Propionibacterium) acnes isolates obtained from prostatic tissue.</title>
        <authorList>
            <person name="Davidsson S."/>
            <person name="Carlsson J."/>
            <person name="Molling P."/>
            <person name="Andren O."/>
            <person name="Andersson S.-O."/>
            <person name="Brzuszkiewicz E."/>
            <person name="Poehlein A."/>
            <person name="Al-Zeer M."/>
            <person name="Brinkmann V."/>
            <person name="Scavenius C."/>
            <person name="Nazipi S."/>
            <person name="Soderquist B."/>
            <person name="Bruggemann H."/>
        </authorList>
    </citation>
    <scope>NUCLEOTIDE SEQUENCE [LARGE SCALE GENOMIC DNA]</scope>
    <source>
        <strain evidence="2 4">DSM 753</strain>
    </source>
</reference>
<dbReference type="EMBL" id="ABCB02000014">
    <property type="protein sequence ID" value="EDO62588.1"/>
    <property type="molecule type" value="Genomic_DNA"/>
</dbReference>
<dbReference type="Gene3D" id="1.10.150.240">
    <property type="entry name" value="Putative phosphatase, domain 2"/>
    <property type="match status" value="1"/>
</dbReference>
<dbReference type="InterPro" id="IPR023198">
    <property type="entry name" value="PGP-like_dom2"/>
</dbReference>
<dbReference type="SFLD" id="SFLDS00003">
    <property type="entry name" value="Haloacid_Dehalogenase"/>
    <property type="match status" value="1"/>
</dbReference>
<evidence type="ECO:0000313" key="3">
    <source>
        <dbReference type="Proteomes" id="UP000003490"/>
    </source>
</evidence>
<evidence type="ECO:0000313" key="4">
    <source>
        <dbReference type="Proteomes" id="UP000220611"/>
    </source>
</evidence>
<comment type="caution">
    <text evidence="1">The sequence shown here is derived from an EMBL/GenBank/DDBJ whole genome shotgun (WGS) entry which is preliminary data.</text>
</comment>